<evidence type="ECO:0000313" key="10">
    <source>
        <dbReference type="Proteomes" id="UP000184363"/>
    </source>
</evidence>
<comment type="subcellular location">
    <subcellularLocation>
        <location evidence="1 8">Cell membrane</location>
        <topology evidence="1 8">Multi-pass membrane protein</topology>
    </subcellularLocation>
</comment>
<dbReference type="InterPro" id="IPR002781">
    <property type="entry name" value="TM_pro_TauE-like"/>
</dbReference>
<dbReference type="Pfam" id="PF01925">
    <property type="entry name" value="TauE"/>
    <property type="match status" value="1"/>
</dbReference>
<evidence type="ECO:0000256" key="2">
    <source>
        <dbReference type="ARBA" id="ARBA00009142"/>
    </source>
</evidence>
<feature type="transmembrane region" description="Helical" evidence="8">
    <location>
        <begin position="236"/>
        <end position="254"/>
    </location>
</feature>
<keyword evidence="6 8" id="KW-1133">Transmembrane helix</keyword>
<dbReference type="PANTHER" id="PTHR30269">
    <property type="entry name" value="TRANSMEMBRANE PROTEIN YFCA"/>
    <property type="match status" value="1"/>
</dbReference>
<keyword evidence="4 8" id="KW-1003">Cell membrane</keyword>
<feature type="transmembrane region" description="Helical" evidence="8">
    <location>
        <begin position="183"/>
        <end position="202"/>
    </location>
</feature>
<feature type="transmembrane region" description="Helical" evidence="8">
    <location>
        <begin position="144"/>
        <end position="171"/>
    </location>
</feature>
<dbReference type="InterPro" id="IPR052017">
    <property type="entry name" value="TSUP"/>
</dbReference>
<keyword evidence="3" id="KW-0813">Transport</keyword>
<protein>
    <recommendedName>
        <fullName evidence="8">Probable membrane transporter protein</fullName>
    </recommendedName>
</protein>
<keyword evidence="5 8" id="KW-0812">Transmembrane</keyword>
<keyword evidence="7 8" id="KW-0472">Membrane</keyword>
<feature type="transmembrane region" description="Helical" evidence="8">
    <location>
        <begin position="77"/>
        <end position="98"/>
    </location>
</feature>
<dbReference type="OrthoDB" id="3782574at2"/>
<organism evidence="9 10">
    <name type="scientific">Pseudonocardia thermophila</name>
    <dbReference type="NCBI Taxonomy" id="1848"/>
    <lineage>
        <taxon>Bacteria</taxon>
        <taxon>Bacillati</taxon>
        <taxon>Actinomycetota</taxon>
        <taxon>Actinomycetes</taxon>
        <taxon>Pseudonocardiales</taxon>
        <taxon>Pseudonocardiaceae</taxon>
        <taxon>Pseudonocardia</taxon>
    </lineage>
</organism>
<evidence type="ECO:0000256" key="8">
    <source>
        <dbReference type="RuleBase" id="RU363041"/>
    </source>
</evidence>
<comment type="similarity">
    <text evidence="2 8">Belongs to the 4-toluene sulfonate uptake permease (TSUP) (TC 2.A.102) family.</text>
</comment>
<dbReference type="PANTHER" id="PTHR30269:SF0">
    <property type="entry name" value="MEMBRANE TRANSPORTER PROTEIN YFCA-RELATED"/>
    <property type="match status" value="1"/>
</dbReference>
<sequence length="255" mass="26165">MLDVSLGSLLFLVVAGFVSGSVNAVAGGGSLIVFPALLAVGFNPLTANVTNSIAQWPGYAGVVLGNRQDLPGQGRRLVSTGIVATIGSIVGCFLLLALPDAVFDAVVPVLVLLASALLALQPQIKKWTGGGDSAPDAPDRMGVLLPAMFLAGVYGGYFGGALGVILIATLALCTHDRIVRLNAAKGVLSFIVATVTVVIFAIGAPVVWWAVLVLAPMTLLGGYVGARVARKLPDNVLRWAVVLLGIAVGVYLMIR</sequence>
<dbReference type="Proteomes" id="UP000184363">
    <property type="component" value="Unassembled WGS sequence"/>
</dbReference>
<evidence type="ECO:0000313" key="9">
    <source>
        <dbReference type="EMBL" id="SHL05489.1"/>
    </source>
</evidence>
<gene>
    <name evidence="9" type="ORF">SAMN05443637_11710</name>
</gene>
<evidence type="ECO:0000256" key="3">
    <source>
        <dbReference type="ARBA" id="ARBA00022448"/>
    </source>
</evidence>
<evidence type="ECO:0000256" key="5">
    <source>
        <dbReference type="ARBA" id="ARBA00022692"/>
    </source>
</evidence>
<name>A0A1M6XI04_PSETH</name>
<evidence type="ECO:0000256" key="7">
    <source>
        <dbReference type="ARBA" id="ARBA00023136"/>
    </source>
</evidence>
<dbReference type="AlphaFoldDB" id="A0A1M6XI04"/>
<keyword evidence="10" id="KW-1185">Reference proteome</keyword>
<dbReference type="RefSeq" id="WP_084755486.1">
    <property type="nucleotide sequence ID" value="NZ_FRAP01000017.1"/>
</dbReference>
<feature type="transmembrane region" description="Helical" evidence="8">
    <location>
        <begin position="208"/>
        <end position="229"/>
    </location>
</feature>
<evidence type="ECO:0000256" key="6">
    <source>
        <dbReference type="ARBA" id="ARBA00022989"/>
    </source>
</evidence>
<reference evidence="9 10" key="1">
    <citation type="submission" date="2016-11" db="EMBL/GenBank/DDBJ databases">
        <authorList>
            <person name="Jaros S."/>
            <person name="Januszkiewicz K."/>
            <person name="Wedrychowicz H."/>
        </authorList>
    </citation>
    <scope>NUCLEOTIDE SEQUENCE [LARGE SCALE GENOMIC DNA]</scope>
    <source>
        <strain evidence="9 10">DSM 43832</strain>
    </source>
</reference>
<evidence type="ECO:0000256" key="4">
    <source>
        <dbReference type="ARBA" id="ARBA00022475"/>
    </source>
</evidence>
<accession>A0A1M6XI04</accession>
<dbReference type="GO" id="GO:0005886">
    <property type="term" value="C:plasma membrane"/>
    <property type="evidence" value="ECO:0007669"/>
    <property type="project" value="UniProtKB-SubCell"/>
</dbReference>
<dbReference type="STRING" id="1848.SAMN05443637_11710"/>
<proteinExistence type="inferred from homology"/>
<dbReference type="EMBL" id="FRAP01000017">
    <property type="protein sequence ID" value="SHL05489.1"/>
    <property type="molecule type" value="Genomic_DNA"/>
</dbReference>
<evidence type="ECO:0000256" key="1">
    <source>
        <dbReference type="ARBA" id="ARBA00004651"/>
    </source>
</evidence>